<name>A0A8E6EWA9_9BACT</name>
<evidence type="ECO:0000313" key="2">
    <source>
        <dbReference type="EMBL" id="QVL33607.1"/>
    </source>
</evidence>
<keyword evidence="3" id="KW-1185">Reference proteome</keyword>
<evidence type="ECO:0000256" key="1">
    <source>
        <dbReference type="SAM" id="Phobius"/>
    </source>
</evidence>
<dbReference type="EMBL" id="CP074694">
    <property type="protein sequence ID" value="QVL33607.1"/>
    <property type="molecule type" value="Genomic_DNA"/>
</dbReference>
<proteinExistence type="predicted"/>
<reference evidence="2" key="1">
    <citation type="submission" date="2021-05" db="EMBL/GenBank/DDBJ databases">
        <title>Complete genome sequence of the cellulolytic planctomycete Telmatocola sphagniphila SP2T and characterization of the first cellulase from planctomycetes.</title>
        <authorList>
            <person name="Rakitin A.L."/>
            <person name="Beletsky A.V."/>
            <person name="Naumoff D.G."/>
            <person name="Kulichevskaya I.S."/>
            <person name="Mardanov A.V."/>
            <person name="Ravin N.V."/>
            <person name="Dedysh S.N."/>
        </authorList>
    </citation>
    <scope>NUCLEOTIDE SEQUENCE</scope>
    <source>
        <strain evidence="2">SP2T</strain>
    </source>
</reference>
<dbReference type="KEGG" id="tsph:KIH39_06760"/>
<organism evidence="2 3">
    <name type="scientific">Telmatocola sphagniphila</name>
    <dbReference type="NCBI Taxonomy" id="1123043"/>
    <lineage>
        <taxon>Bacteria</taxon>
        <taxon>Pseudomonadati</taxon>
        <taxon>Planctomycetota</taxon>
        <taxon>Planctomycetia</taxon>
        <taxon>Gemmatales</taxon>
        <taxon>Gemmataceae</taxon>
    </lineage>
</organism>
<keyword evidence="1" id="KW-0812">Transmembrane</keyword>
<accession>A0A8E6EWA9</accession>
<feature type="transmembrane region" description="Helical" evidence="1">
    <location>
        <begin position="12"/>
        <end position="32"/>
    </location>
</feature>
<dbReference type="Proteomes" id="UP000676194">
    <property type="component" value="Chromosome"/>
</dbReference>
<evidence type="ECO:0000313" key="3">
    <source>
        <dbReference type="Proteomes" id="UP000676194"/>
    </source>
</evidence>
<sequence length="359" mass="40829">MAARSSQARAGLLIGLLLFMSIQFALLAWISFCRPALIDIPFQMRLESLEKVETAPVDLCIWCIGSSRMMYGLQADLVSRDMSQQLERNTRLVNLGFPGCGPLGSWLYLNRLLSRVHKPDLILFEVMPGLLSYPPDLEPMEWNRLHPSRLLCGEFEELQRLGVPLDKLRFGNETNGLSPYCPLYSQRVNLLSRSFPSWLPNQFVFDIQAACDPLRFCSPPESVHKTGAFEKAFQQTISAYRPYLEHWQIGSPAAKAIGSFQAKCAQNGIPCLGLWMPESEEFQRLSSTRSEKNVADFLSERFSNAEWINARNWCERGCFWDGHHLHPQGGAQFSRQLAKVLSARFENSNRNQVRLEANP</sequence>
<gene>
    <name evidence="2" type="ORF">KIH39_06760</name>
</gene>
<dbReference type="RefSeq" id="WP_213498519.1">
    <property type="nucleotide sequence ID" value="NZ_CP074694.1"/>
</dbReference>
<dbReference type="AlphaFoldDB" id="A0A8E6EWA9"/>
<keyword evidence="1" id="KW-0472">Membrane</keyword>
<protein>
    <submittedName>
        <fullName evidence="2">Uncharacterized protein</fullName>
    </submittedName>
</protein>
<keyword evidence="1" id="KW-1133">Transmembrane helix</keyword>